<keyword evidence="3 6" id="KW-1133">Transmembrane helix</keyword>
<name>A0A7C4AQG9_9BACT</name>
<comment type="subcellular location">
    <subcellularLocation>
        <location evidence="1">Membrane</location>
        <topology evidence="1">Multi-pass membrane protein</topology>
    </subcellularLocation>
</comment>
<protein>
    <submittedName>
        <fullName evidence="8">Zinc-ribbon domain-containing protein</fullName>
    </submittedName>
</protein>
<evidence type="ECO:0000256" key="1">
    <source>
        <dbReference type="ARBA" id="ARBA00004141"/>
    </source>
</evidence>
<feature type="region of interest" description="Disordered" evidence="5">
    <location>
        <begin position="30"/>
        <end position="49"/>
    </location>
</feature>
<accession>A0A7C4AQG9</accession>
<evidence type="ECO:0000256" key="4">
    <source>
        <dbReference type="ARBA" id="ARBA00023136"/>
    </source>
</evidence>
<feature type="transmembrane region" description="Helical" evidence="6">
    <location>
        <begin position="105"/>
        <end position="126"/>
    </location>
</feature>
<evidence type="ECO:0000256" key="5">
    <source>
        <dbReference type="SAM" id="MobiDB-lite"/>
    </source>
</evidence>
<feature type="transmembrane region" description="Helical" evidence="6">
    <location>
        <begin position="146"/>
        <end position="171"/>
    </location>
</feature>
<sequence length="260" mass="28793">MFCPRCGREYDPDENTRFCPSCGSPLPIESFSDQKSGSDEAARRDSYDSRERNLGEDAFIYSCPWENIEELGFLQAIGATLRQSMLAPVRFFTSMPRTGGWLHPLLYAIIIGTMGNLAGYVLGALFEIPLISQSKMSPGMTLFVGMLMPLLVWFGVMLWAVILHGSIILFGAKKKPFEATLRIASYASSPDILNVIPTIGWAIAAVWKLVLVIIGIREVHRVSTGRAALAVLFPVLLIWGLFFAVFFIVMATMAFTSRPL</sequence>
<evidence type="ECO:0000259" key="7">
    <source>
        <dbReference type="Pfam" id="PF04893"/>
    </source>
</evidence>
<dbReference type="InterPro" id="IPR006977">
    <property type="entry name" value="Yip1_dom"/>
</dbReference>
<reference evidence="8" key="1">
    <citation type="journal article" date="2020" name="mSystems">
        <title>Genome- and Community-Level Interaction Insights into Carbon Utilization and Element Cycling Functions of Hydrothermarchaeota in Hydrothermal Sediment.</title>
        <authorList>
            <person name="Zhou Z."/>
            <person name="Liu Y."/>
            <person name="Xu W."/>
            <person name="Pan J."/>
            <person name="Luo Z.H."/>
            <person name="Li M."/>
        </authorList>
    </citation>
    <scope>NUCLEOTIDE SEQUENCE [LARGE SCALE GENOMIC DNA]</scope>
    <source>
        <strain evidence="8">SpSt-769</strain>
    </source>
</reference>
<keyword evidence="2 6" id="KW-0812">Transmembrane</keyword>
<evidence type="ECO:0000313" key="8">
    <source>
        <dbReference type="EMBL" id="HGH59903.1"/>
    </source>
</evidence>
<keyword evidence="4 6" id="KW-0472">Membrane</keyword>
<dbReference type="CDD" id="cd00350">
    <property type="entry name" value="rubredoxin_like"/>
    <property type="match status" value="1"/>
</dbReference>
<dbReference type="EMBL" id="DTGT01000038">
    <property type="protein sequence ID" value="HGH59903.1"/>
    <property type="molecule type" value="Genomic_DNA"/>
</dbReference>
<dbReference type="AlphaFoldDB" id="A0A7C4AQG9"/>
<dbReference type="Pfam" id="PF04893">
    <property type="entry name" value="Yip1"/>
    <property type="match status" value="1"/>
</dbReference>
<comment type="caution">
    <text evidence="8">The sequence shown here is derived from an EMBL/GenBank/DDBJ whole genome shotgun (WGS) entry which is preliminary data.</text>
</comment>
<evidence type="ECO:0000256" key="6">
    <source>
        <dbReference type="SAM" id="Phobius"/>
    </source>
</evidence>
<organism evidence="8">
    <name type="scientific">Desulfomonile tiedjei</name>
    <dbReference type="NCBI Taxonomy" id="2358"/>
    <lineage>
        <taxon>Bacteria</taxon>
        <taxon>Pseudomonadati</taxon>
        <taxon>Thermodesulfobacteriota</taxon>
        <taxon>Desulfomonilia</taxon>
        <taxon>Desulfomonilales</taxon>
        <taxon>Desulfomonilaceae</taxon>
        <taxon>Desulfomonile</taxon>
    </lineage>
</organism>
<feature type="domain" description="Yip1" evidence="7">
    <location>
        <begin position="83"/>
        <end position="244"/>
    </location>
</feature>
<gene>
    <name evidence="8" type="ORF">ENV54_01245</name>
</gene>
<dbReference type="GO" id="GO:0016020">
    <property type="term" value="C:membrane"/>
    <property type="evidence" value="ECO:0007669"/>
    <property type="project" value="UniProtKB-SubCell"/>
</dbReference>
<evidence type="ECO:0000256" key="2">
    <source>
        <dbReference type="ARBA" id="ARBA00022692"/>
    </source>
</evidence>
<proteinExistence type="predicted"/>
<feature type="compositionally biased region" description="Basic and acidic residues" evidence="5">
    <location>
        <begin position="36"/>
        <end position="49"/>
    </location>
</feature>
<feature type="transmembrane region" description="Helical" evidence="6">
    <location>
        <begin position="228"/>
        <end position="255"/>
    </location>
</feature>
<evidence type="ECO:0000256" key="3">
    <source>
        <dbReference type="ARBA" id="ARBA00022989"/>
    </source>
</evidence>
<feature type="transmembrane region" description="Helical" evidence="6">
    <location>
        <begin position="192"/>
        <end position="216"/>
    </location>
</feature>